<dbReference type="AlphaFoldDB" id="A0A2T6ZB25"/>
<accession>A0A2T6ZB25</accession>
<reference evidence="1 2" key="1">
    <citation type="submission" date="2017-04" db="EMBL/GenBank/DDBJ databases">
        <title>Draft genome sequence of Tuber borchii Vittad., a whitish edible truffle.</title>
        <authorList>
            <consortium name="DOE Joint Genome Institute"/>
            <person name="Murat C."/>
            <person name="Kuo A."/>
            <person name="Barry K.W."/>
            <person name="Clum A."/>
            <person name="Dockter R.B."/>
            <person name="Fauchery L."/>
            <person name="Iotti M."/>
            <person name="Kohler A."/>
            <person name="Labutti K."/>
            <person name="Lindquist E.A."/>
            <person name="Lipzen A."/>
            <person name="Ohm R.A."/>
            <person name="Wang M."/>
            <person name="Grigoriev I.V."/>
            <person name="Zambonelli A."/>
            <person name="Martin F.M."/>
        </authorList>
    </citation>
    <scope>NUCLEOTIDE SEQUENCE [LARGE SCALE GENOMIC DNA]</scope>
    <source>
        <strain evidence="1 2">Tbo3840</strain>
    </source>
</reference>
<dbReference type="OrthoDB" id="5455315at2759"/>
<evidence type="ECO:0000313" key="1">
    <source>
        <dbReference type="EMBL" id="PUU72702.1"/>
    </source>
</evidence>
<keyword evidence="2" id="KW-1185">Reference proteome</keyword>
<organism evidence="1 2">
    <name type="scientific">Tuber borchii</name>
    <name type="common">White truffle</name>
    <dbReference type="NCBI Taxonomy" id="42251"/>
    <lineage>
        <taxon>Eukaryota</taxon>
        <taxon>Fungi</taxon>
        <taxon>Dikarya</taxon>
        <taxon>Ascomycota</taxon>
        <taxon>Pezizomycotina</taxon>
        <taxon>Pezizomycetes</taxon>
        <taxon>Pezizales</taxon>
        <taxon>Tuberaceae</taxon>
        <taxon>Tuber</taxon>
    </lineage>
</organism>
<dbReference type="EMBL" id="NESQ01000479">
    <property type="protein sequence ID" value="PUU72702.1"/>
    <property type="molecule type" value="Genomic_DNA"/>
</dbReference>
<sequence length="187" mass="20999">MNNIFIRAAVLGNSDLDIISLPRLRPAANVPFDHCFVETKSFPQSYLDNYSDLQPSLFSHSYLYSLSWGHKVICFFYMMDFAKAGMHSPVLGQMYWLGVKIHEDKSENVELQRKEIVSGFLDCDNAEYEGILAAVGAGIYIHATVDSMEMMRSGSTSCSVIMGLVHCEIVDSDSDSEIEDYPVNCRD</sequence>
<gene>
    <name evidence="1" type="ORF">B9Z19DRAFT_1136911</name>
</gene>
<protein>
    <submittedName>
        <fullName evidence="1">Uncharacterized protein</fullName>
    </submittedName>
</protein>
<proteinExistence type="predicted"/>
<evidence type="ECO:0000313" key="2">
    <source>
        <dbReference type="Proteomes" id="UP000244722"/>
    </source>
</evidence>
<name>A0A2T6ZB25_TUBBO</name>
<comment type="caution">
    <text evidence="1">The sequence shown here is derived from an EMBL/GenBank/DDBJ whole genome shotgun (WGS) entry which is preliminary data.</text>
</comment>
<dbReference type="Proteomes" id="UP000244722">
    <property type="component" value="Unassembled WGS sequence"/>
</dbReference>